<dbReference type="GeneTree" id="ENSGT00940000162707"/>
<keyword evidence="2" id="KW-1064">Adaptive immunity</keyword>
<keyword evidence="1" id="KW-0391">Immunity</keyword>
<keyword evidence="3" id="KW-0393">Immunoglobulin domain</keyword>
<evidence type="ECO:0000256" key="1">
    <source>
        <dbReference type="ARBA" id="ARBA00022859"/>
    </source>
</evidence>
<organism evidence="5 6">
    <name type="scientific">Sciurus vulgaris</name>
    <name type="common">Eurasian red squirrel</name>
    <dbReference type="NCBI Taxonomy" id="55149"/>
    <lineage>
        <taxon>Eukaryota</taxon>
        <taxon>Metazoa</taxon>
        <taxon>Chordata</taxon>
        <taxon>Craniata</taxon>
        <taxon>Vertebrata</taxon>
        <taxon>Euteleostomi</taxon>
        <taxon>Mammalia</taxon>
        <taxon>Eutheria</taxon>
        <taxon>Euarchontoglires</taxon>
        <taxon>Glires</taxon>
        <taxon>Rodentia</taxon>
        <taxon>Sciuromorpha</taxon>
        <taxon>Sciuridae</taxon>
        <taxon>Sciurinae</taxon>
        <taxon>Sciurini</taxon>
        <taxon>Sciurus</taxon>
    </lineage>
</organism>
<protein>
    <recommendedName>
        <fullName evidence="7">Ig-like domain-containing protein</fullName>
    </recommendedName>
</protein>
<dbReference type="SUPFAM" id="SSF48726">
    <property type="entry name" value="Immunoglobulin"/>
    <property type="match status" value="1"/>
</dbReference>
<keyword evidence="4" id="KW-0732">Signal</keyword>
<evidence type="ECO:0000313" key="6">
    <source>
        <dbReference type="Proteomes" id="UP000694564"/>
    </source>
</evidence>
<dbReference type="GO" id="GO:0005886">
    <property type="term" value="C:plasma membrane"/>
    <property type="evidence" value="ECO:0007669"/>
    <property type="project" value="TreeGrafter"/>
</dbReference>
<dbReference type="PANTHER" id="PTHR23268:SF125">
    <property type="entry name" value="IG-LIKE DOMAIN-CONTAINING PROTEIN"/>
    <property type="match status" value="1"/>
</dbReference>
<dbReference type="GO" id="GO:0007166">
    <property type="term" value="P:cell surface receptor signaling pathway"/>
    <property type="evidence" value="ECO:0007669"/>
    <property type="project" value="TreeGrafter"/>
</dbReference>
<evidence type="ECO:0000256" key="2">
    <source>
        <dbReference type="ARBA" id="ARBA00023130"/>
    </source>
</evidence>
<dbReference type="OrthoDB" id="9803478at2759"/>
<dbReference type="GO" id="GO:0002250">
    <property type="term" value="P:adaptive immune response"/>
    <property type="evidence" value="ECO:0007669"/>
    <property type="project" value="UniProtKB-KW"/>
</dbReference>
<dbReference type="Gene3D" id="2.60.40.10">
    <property type="entry name" value="Immunoglobulins"/>
    <property type="match status" value="1"/>
</dbReference>
<dbReference type="AlphaFoldDB" id="A0A8D2CZU3"/>
<evidence type="ECO:0000313" key="5">
    <source>
        <dbReference type="Ensembl" id="ENSSVLP00005017517.1"/>
    </source>
</evidence>
<sequence length="113" mass="12469">MGIQTLCCVALCVLVAKLTVSGVTQTPRHEVTQKGQRLMLRCEPIPGHNDLFWYRPTVMQGLQLLTDFCSRSLIAALPEASFSTLKNRPTEPRDSALYLCARSLATGLQSHPV</sequence>
<reference evidence="5" key="1">
    <citation type="submission" date="2025-08" db="UniProtKB">
        <authorList>
            <consortium name="Ensembl"/>
        </authorList>
    </citation>
    <scope>IDENTIFICATION</scope>
</reference>
<feature type="signal peptide" evidence="4">
    <location>
        <begin position="1"/>
        <end position="22"/>
    </location>
</feature>
<dbReference type="InterPro" id="IPR013783">
    <property type="entry name" value="Ig-like_fold"/>
</dbReference>
<keyword evidence="6" id="KW-1185">Reference proteome</keyword>
<dbReference type="Proteomes" id="UP000694564">
    <property type="component" value="Chromosome 8"/>
</dbReference>
<evidence type="ECO:0000256" key="3">
    <source>
        <dbReference type="ARBA" id="ARBA00023319"/>
    </source>
</evidence>
<dbReference type="InterPro" id="IPR036179">
    <property type="entry name" value="Ig-like_dom_sf"/>
</dbReference>
<evidence type="ECO:0000256" key="4">
    <source>
        <dbReference type="SAM" id="SignalP"/>
    </source>
</evidence>
<evidence type="ECO:0008006" key="7">
    <source>
        <dbReference type="Google" id="ProtNLM"/>
    </source>
</evidence>
<dbReference type="PANTHER" id="PTHR23268">
    <property type="entry name" value="T-CELL RECEPTOR BETA CHAIN"/>
    <property type="match status" value="1"/>
</dbReference>
<accession>A0A8D2CZU3</accession>
<feature type="chain" id="PRO_5034931039" description="Ig-like domain-containing protein" evidence="4">
    <location>
        <begin position="23"/>
        <end position="113"/>
    </location>
</feature>
<proteinExistence type="predicted"/>
<reference evidence="5" key="2">
    <citation type="submission" date="2025-09" db="UniProtKB">
        <authorList>
            <consortium name="Ensembl"/>
        </authorList>
    </citation>
    <scope>IDENTIFICATION</scope>
</reference>
<dbReference type="Ensembl" id="ENSSVLT00005019500.1">
    <property type="protein sequence ID" value="ENSSVLP00005017517.1"/>
    <property type="gene ID" value="ENSSVLG00005014036.1"/>
</dbReference>
<name>A0A8D2CZU3_SCIVU</name>
<dbReference type="InterPro" id="IPR050413">
    <property type="entry name" value="TCR_beta_variable"/>
</dbReference>